<comment type="caution">
    <text evidence="2">The sequence shown here is derived from an EMBL/GenBank/DDBJ whole genome shotgun (WGS) entry which is preliminary data.</text>
</comment>
<dbReference type="AlphaFoldDB" id="A0A7W7ZKJ4"/>
<organism evidence="2 3">
    <name type="scientific">Granulicella aggregans</name>
    <dbReference type="NCBI Taxonomy" id="474949"/>
    <lineage>
        <taxon>Bacteria</taxon>
        <taxon>Pseudomonadati</taxon>
        <taxon>Acidobacteriota</taxon>
        <taxon>Terriglobia</taxon>
        <taxon>Terriglobales</taxon>
        <taxon>Acidobacteriaceae</taxon>
        <taxon>Granulicella</taxon>
    </lineage>
</organism>
<dbReference type="Proteomes" id="UP000540989">
    <property type="component" value="Unassembled WGS sequence"/>
</dbReference>
<protein>
    <submittedName>
        <fullName evidence="2">Uncharacterized protein</fullName>
    </submittedName>
</protein>
<evidence type="ECO:0000313" key="3">
    <source>
        <dbReference type="Proteomes" id="UP000540989"/>
    </source>
</evidence>
<keyword evidence="1" id="KW-1133">Transmembrane helix</keyword>
<keyword evidence="1" id="KW-0472">Membrane</keyword>
<keyword evidence="1" id="KW-0812">Transmembrane</keyword>
<dbReference type="EMBL" id="JACHIP010000045">
    <property type="protein sequence ID" value="MBB5061467.1"/>
    <property type="molecule type" value="Genomic_DNA"/>
</dbReference>
<proteinExistence type="predicted"/>
<feature type="transmembrane region" description="Helical" evidence="1">
    <location>
        <begin position="46"/>
        <end position="71"/>
    </location>
</feature>
<name>A0A7W7ZKJ4_9BACT</name>
<reference evidence="2 3" key="1">
    <citation type="submission" date="2020-08" db="EMBL/GenBank/DDBJ databases">
        <title>Genomic Encyclopedia of Type Strains, Phase IV (KMG-V): Genome sequencing to study the core and pangenomes of soil and plant-associated prokaryotes.</title>
        <authorList>
            <person name="Whitman W."/>
        </authorList>
    </citation>
    <scope>NUCLEOTIDE SEQUENCE [LARGE SCALE GENOMIC DNA]</scope>
    <source>
        <strain evidence="2 3">M8UP14</strain>
    </source>
</reference>
<evidence type="ECO:0000256" key="1">
    <source>
        <dbReference type="SAM" id="Phobius"/>
    </source>
</evidence>
<keyword evidence="3" id="KW-1185">Reference proteome</keyword>
<accession>A0A7W7ZKJ4</accession>
<sequence>MREARKLSLWAALFCLTSLVSAVLLCFGCSSHKYSRQGLAQDGVTHLLAGGTYVSLLSFIASGIAFVGLLISKK</sequence>
<gene>
    <name evidence="2" type="ORF">HDF16_006203</name>
</gene>
<evidence type="ECO:0000313" key="2">
    <source>
        <dbReference type="EMBL" id="MBB5061467.1"/>
    </source>
</evidence>